<keyword evidence="2" id="KW-1185">Reference proteome</keyword>
<organism evidence="1 2">
    <name type="scientific">Dietzia maris</name>
    <dbReference type="NCBI Taxonomy" id="37915"/>
    <lineage>
        <taxon>Bacteria</taxon>
        <taxon>Bacillati</taxon>
        <taxon>Actinomycetota</taxon>
        <taxon>Actinomycetes</taxon>
        <taxon>Mycobacteriales</taxon>
        <taxon>Dietziaceae</taxon>
        <taxon>Dietzia</taxon>
    </lineage>
</organism>
<accession>A0ABT8H2D7</accession>
<comment type="caution">
    <text evidence="1">The sequence shown here is derived from an EMBL/GenBank/DDBJ whole genome shotgun (WGS) entry which is preliminary data.</text>
</comment>
<protein>
    <submittedName>
        <fullName evidence="1">Uncharacterized protein</fullName>
    </submittedName>
</protein>
<reference evidence="1 2" key="1">
    <citation type="submission" date="2023-07" db="EMBL/GenBank/DDBJ databases">
        <title>Strategy for survival of the halotoleranting strain Dietzia MX2 from the Yakshinskoe mineral salts deposit.</title>
        <authorList>
            <person name="Kharitonova M.A."/>
            <person name="Kupriyanova-Ashina F.G."/>
            <person name="Shakirov T.R."/>
            <person name="Vafina M.S."/>
            <person name="Ilinskaya O.N."/>
        </authorList>
    </citation>
    <scope>NUCLEOTIDE SEQUENCE [LARGE SCALE GENOMIC DNA]</scope>
    <source>
        <strain evidence="1 2">MX2</strain>
    </source>
</reference>
<dbReference type="RefSeq" id="WP_096906336.1">
    <property type="nucleotide sequence ID" value="NZ_JAUHTB010000012.1"/>
</dbReference>
<dbReference type="Proteomes" id="UP001172702">
    <property type="component" value="Unassembled WGS sequence"/>
</dbReference>
<proteinExistence type="predicted"/>
<gene>
    <name evidence="1" type="ORF">QYF62_11290</name>
</gene>
<sequence>MSEQNTAELATTGGETIFVFISADNGGTRIENGESEIDVIRGTWVCAPERAKRVDHLVAVGADGLVTHAMRASVGNIEQVKLAKKTVSRVLFDVEDAPEMKFLVGHPSPVPQVRNPVAYESTDWVLHGDATLEDTDDATRAVVRGYVLDVDENGDAYVTAPEGGSVTVLCR</sequence>
<dbReference type="EMBL" id="JAUHTB010000012">
    <property type="protein sequence ID" value="MDN4506636.1"/>
    <property type="molecule type" value="Genomic_DNA"/>
</dbReference>
<evidence type="ECO:0000313" key="1">
    <source>
        <dbReference type="EMBL" id="MDN4506636.1"/>
    </source>
</evidence>
<evidence type="ECO:0000313" key="2">
    <source>
        <dbReference type="Proteomes" id="UP001172702"/>
    </source>
</evidence>
<name>A0ABT8H2D7_9ACTN</name>